<evidence type="ECO:0000313" key="2">
    <source>
        <dbReference type="EMBL" id="TFI58701.1"/>
    </source>
</evidence>
<keyword evidence="3" id="KW-1185">Reference proteome</keyword>
<dbReference type="Proteomes" id="UP000298213">
    <property type="component" value="Unassembled WGS sequence"/>
</dbReference>
<dbReference type="EMBL" id="SPDV01000013">
    <property type="protein sequence ID" value="TFI58701.1"/>
    <property type="molecule type" value="Genomic_DNA"/>
</dbReference>
<dbReference type="Gene3D" id="3.10.180.10">
    <property type="entry name" value="2,3-Dihydroxybiphenyl 1,2-Dioxygenase, domain 1"/>
    <property type="match status" value="1"/>
</dbReference>
<reference evidence="2 3" key="1">
    <citation type="submission" date="2019-03" db="EMBL/GenBank/DDBJ databases">
        <title>Genome sequence of Sphingomonas sp. 17J27-24.</title>
        <authorList>
            <person name="Kim M."/>
            <person name="Maeng S."/>
            <person name="Sathiyaraj S."/>
        </authorList>
    </citation>
    <scope>NUCLEOTIDE SEQUENCE [LARGE SCALE GENOMIC DNA]</scope>
    <source>
        <strain evidence="2 3">17J27-24</strain>
    </source>
</reference>
<dbReference type="OrthoDB" id="9794917at2"/>
<dbReference type="Pfam" id="PF00903">
    <property type="entry name" value="Glyoxalase"/>
    <property type="match status" value="1"/>
</dbReference>
<dbReference type="PROSITE" id="PS51819">
    <property type="entry name" value="VOC"/>
    <property type="match status" value="1"/>
</dbReference>
<name>A0A4Y8ZRQ4_9SPHN</name>
<protein>
    <recommendedName>
        <fullName evidence="1">VOC domain-containing protein</fullName>
    </recommendedName>
</protein>
<sequence length="123" mass="13241">MVSCEPLIRSAAPVLSVADVAAMADHFVERLGFAKSGEAGSPPSWASLQRDGVEIMLIAGDDRPPPADWAAYLWVRDADALHAELAARGADLLGPPQDMVYRCRQFEARLPDGRRIAFGANLP</sequence>
<evidence type="ECO:0000313" key="3">
    <source>
        <dbReference type="Proteomes" id="UP000298213"/>
    </source>
</evidence>
<dbReference type="InterPro" id="IPR037523">
    <property type="entry name" value="VOC_core"/>
</dbReference>
<accession>A0A4Y8ZRQ4</accession>
<organism evidence="2 3">
    <name type="scientific">Sphingomonas parva</name>
    <dbReference type="NCBI Taxonomy" id="2555898"/>
    <lineage>
        <taxon>Bacteria</taxon>
        <taxon>Pseudomonadati</taxon>
        <taxon>Pseudomonadota</taxon>
        <taxon>Alphaproteobacteria</taxon>
        <taxon>Sphingomonadales</taxon>
        <taxon>Sphingomonadaceae</taxon>
        <taxon>Sphingomonas</taxon>
    </lineage>
</organism>
<gene>
    <name evidence="2" type="ORF">E2493_08695</name>
</gene>
<dbReference type="InterPro" id="IPR029068">
    <property type="entry name" value="Glyas_Bleomycin-R_OHBP_Dase"/>
</dbReference>
<dbReference type="RefSeq" id="WP_135085768.1">
    <property type="nucleotide sequence ID" value="NZ_SPDV01000013.1"/>
</dbReference>
<dbReference type="SUPFAM" id="SSF54593">
    <property type="entry name" value="Glyoxalase/Bleomycin resistance protein/Dihydroxybiphenyl dioxygenase"/>
    <property type="match status" value="1"/>
</dbReference>
<feature type="domain" description="VOC" evidence="1">
    <location>
        <begin position="9"/>
        <end position="121"/>
    </location>
</feature>
<comment type="caution">
    <text evidence="2">The sequence shown here is derived from an EMBL/GenBank/DDBJ whole genome shotgun (WGS) entry which is preliminary data.</text>
</comment>
<dbReference type="InterPro" id="IPR004360">
    <property type="entry name" value="Glyas_Fos-R_dOase_dom"/>
</dbReference>
<proteinExistence type="predicted"/>
<evidence type="ECO:0000259" key="1">
    <source>
        <dbReference type="PROSITE" id="PS51819"/>
    </source>
</evidence>
<dbReference type="AlphaFoldDB" id="A0A4Y8ZRQ4"/>